<evidence type="ECO:0008006" key="3">
    <source>
        <dbReference type="Google" id="ProtNLM"/>
    </source>
</evidence>
<dbReference type="PANTHER" id="PTHR33477:SF2">
    <property type="entry name" value="2-PHOSPHOGLYCERATE KINASE"/>
    <property type="match status" value="1"/>
</dbReference>
<protein>
    <recommendedName>
        <fullName evidence="3">NadR/Ttd14 AAA domain-containing protein</fullName>
    </recommendedName>
</protein>
<sequence>MWAWLPSHCVADCCASCQPLGYAFPRIFLKSSILCSTLTPFMPPCLPPLVYDAGKSTIAQLLASRLNLPNVLQTDLLMEVGHAVRLSRIPAARCAPIRANSTIHAFMPPIKRIPLHLTAAQFFRGSEVVPAQPSVWHAEDEEALVSRFQAQSRQVRRGLSGDLHKCIEEGKSIIIEGCHLDPSLYLNEFGAAAVLEDAQICLASGRTSRADSSDSGSSHGPGRMQARSSFESLAAAARSSPSLLFIPVILWVDEKEHHLLMGGEAGVPGGTVGAPGIALQAAWLQRYLLRFQARGVPLHRVRPGAFQETVQALHSHVLDSIEAAGKE</sequence>
<evidence type="ECO:0000313" key="2">
    <source>
        <dbReference type="EMBL" id="JAT68298.1"/>
    </source>
</evidence>
<gene>
    <name evidence="2" type="ORF">g.38225</name>
</gene>
<name>A0A1D1ZMZ1_AUXPR</name>
<evidence type="ECO:0000256" key="1">
    <source>
        <dbReference type="SAM" id="MobiDB-lite"/>
    </source>
</evidence>
<feature type="region of interest" description="Disordered" evidence="1">
    <location>
        <begin position="206"/>
        <end position="225"/>
    </location>
</feature>
<dbReference type="EMBL" id="GDKF01010324">
    <property type="protein sequence ID" value="JAT68298.1"/>
    <property type="molecule type" value="Transcribed_RNA"/>
</dbReference>
<dbReference type="PANTHER" id="PTHR33477">
    <property type="entry name" value="P-LOOP NTPASE DOMAIN-CONTAINING PROTEIN LPA1 HOMOLOG 1"/>
    <property type="match status" value="1"/>
</dbReference>
<proteinExistence type="predicted"/>
<dbReference type="AlphaFoldDB" id="A0A1D1ZMZ1"/>
<accession>A0A1D1ZMZ1</accession>
<organism evidence="2">
    <name type="scientific">Auxenochlorella protothecoides</name>
    <name type="common">Green microalga</name>
    <name type="synonym">Chlorella protothecoides</name>
    <dbReference type="NCBI Taxonomy" id="3075"/>
    <lineage>
        <taxon>Eukaryota</taxon>
        <taxon>Viridiplantae</taxon>
        <taxon>Chlorophyta</taxon>
        <taxon>core chlorophytes</taxon>
        <taxon>Trebouxiophyceae</taxon>
        <taxon>Chlorellales</taxon>
        <taxon>Chlorellaceae</taxon>
        <taxon>Auxenochlorella</taxon>
    </lineage>
</organism>
<reference evidence="2" key="1">
    <citation type="submission" date="2015-08" db="EMBL/GenBank/DDBJ databases">
        <authorList>
            <person name="Babu N.S."/>
            <person name="Beckwith C.J."/>
            <person name="Beseler K.G."/>
            <person name="Brison A."/>
            <person name="Carone J.V."/>
            <person name="Caskin T.P."/>
            <person name="Diamond M."/>
            <person name="Durham M.E."/>
            <person name="Foxe J.M."/>
            <person name="Go M."/>
            <person name="Henderson B.A."/>
            <person name="Jones I.B."/>
            <person name="McGettigan J.A."/>
            <person name="Micheletti S.J."/>
            <person name="Nasrallah M.E."/>
            <person name="Ortiz D."/>
            <person name="Piller C.R."/>
            <person name="Privatt S.R."/>
            <person name="Schneider S.L."/>
            <person name="Sharp S."/>
            <person name="Smith T.C."/>
            <person name="Stanton J.D."/>
            <person name="Ullery H.E."/>
            <person name="Wilson R.J."/>
            <person name="Serrano M.G."/>
            <person name="Buck G."/>
            <person name="Lee V."/>
            <person name="Wang Y."/>
            <person name="Carvalho R."/>
            <person name="Voegtly L."/>
            <person name="Shi R."/>
            <person name="Duckworth R."/>
            <person name="Johnson A."/>
            <person name="Loviza R."/>
            <person name="Walstead R."/>
            <person name="Shah Z."/>
            <person name="Kiflezghi M."/>
            <person name="Wade K."/>
            <person name="Ball S.L."/>
            <person name="Bradley K.W."/>
            <person name="Asai D.J."/>
            <person name="Bowman C.A."/>
            <person name="Russell D.A."/>
            <person name="Pope W.H."/>
            <person name="Jacobs-Sera D."/>
            <person name="Hendrix R.W."/>
            <person name="Hatfull G.F."/>
        </authorList>
    </citation>
    <scope>NUCLEOTIDE SEQUENCE</scope>
</reference>